<gene>
    <name evidence="1" type="ORF">PHMEG_00033960</name>
</gene>
<proteinExistence type="predicted"/>
<organism evidence="1 2">
    <name type="scientific">Phytophthora megakarya</name>
    <dbReference type="NCBI Taxonomy" id="4795"/>
    <lineage>
        <taxon>Eukaryota</taxon>
        <taxon>Sar</taxon>
        <taxon>Stramenopiles</taxon>
        <taxon>Oomycota</taxon>
        <taxon>Peronosporomycetes</taxon>
        <taxon>Peronosporales</taxon>
        <taxon>Peronosporaceae</taxon>
        <taxon>Phytophthora</taxon>
    </lineage>
</organism>
<comment type="caution">
    <text evidence="1">The sequence shown here is derived from an EMBL/GenBank/DDBJ whole genome shotgun (WGS) entry which is preliminary data.</text>
</comment>
<evidence type="ECO:0000313" key="2">
    <source>
        <dbReference type="Proteomes" id="UP000198211"/>
    </source>
</evidence>
<protein>
    <submittedName>
        <fullName evidence="1">Uncharacterized protein</fullName>
    </submittedName>
</protein>
<dbReference type="Proteomes" id="UP000198211">
    <property type="component" value="Unassembled WGS sequence"/>
</dbReference>
<dbReference type="AlphaFoldDB" id="A0A225USK0"/>
<name>A0A225USK0_9STRA</name>
<keyword evidence="2" id="KW-1185">Reference proteome</keyword>
<dbReference type="EMBL" id="NBNE01012335">
    <property type="protein sequence ID" value="OWY95908.1"/>
    <property type="molecule type" value="Genomic_DNA"/>
</dbReference>
<reference evidence="2" key="1">
    <citation type="submission" date="2017-03" db="EMBL/GenBank/DDBJ databases">
        <title>Phytopthora megakarya and P. palmivora, two closely related causual agents of cacao black pod achieved similar genome size and gene model numbers by different mechanisms.</title>
        <authorList>
            <person name="Ali S."/>
            <person name="Shao J."/>
            <person name="Larry D.J."/>
            <person name="Kronmiller B."/>
            <person name="Shen D."/>
            <person name="Strem M.D."/>
            <person name="Melnick R.L."/>
            <person name="Guiltinan M.J."/>
            <person name="Tyler B.M."/>
            <person name="Meinhardt L.W."/>
            <person name="Bailey B.A."/>
        </authorList>
    </citation>
    <scope>NUCLEOTIDE SEQUENCE [LARGE SCALE GENOMIC DNA]</scope>
    <source>
        <strain evidence="2">zdho120</strain>
    </source>
</reference>
<evidence type="ECO:0000313" key="1">
    <source>
        <dbReference type="EMBL" id="OWY95908.1"/>
    </source>
</evidence>
<sequence>MASTAATIQPSEEAQALLGNTQLKICCSLVTIRKYSKNDKLYFVDLRYLPPVPQTRLSTTTLSLSARDQS</sequence>
<accession>A0A225USK0</accession>